<reference evidence="4" key="1">
    <citation type="submission" date="2016-11" db="EMBL/GenBank/DDBJ databases">
        <authorList>
            <person name="Varghese N."/>
            <person name="Submissions S."/>
        </authorList>
    </citation>
    <scope>NUCLEOTIDE SEQUENCE [LARGE SCALE GENOMIC DNA]</scope>
    <source>
        <strain evidence="4">DSM 19858</strain>
    </source>
</reference>
<evidence type="ECO:0000256" key="1">
    <source>
        <dbReference type="SAM" id="SignalP"/>
    </source>
</evidence>
<dbReference type="PROSITE" id="PS51257">
    <property type="entry name" value="PROKAR_LIPOPROTEIN"/>
    <property type="match status" value="1"/>
</dbReference>
<proteinExistence type="predicted"/>
<evidence type="ECO:0000259" key="2">
    <source>
        <dbReference type="Pfam" id="PF06439"/>
    </source>
</evidence>
<keyword evidence="4" id="KW-1185">Reference proteome</keyword>
<protein>
    <recommendedName>
        <fullName evidence="2">3-keto-alpha-glucoside-1,2-lyase/3-keto-2-hydroxy-glucal hydratase domain-containing protein</fullName>
    </recommendedName>
</protein>
<accession>A0A1M6KED0</accession>
<organism evidence="3 4">
    <name type="scientific">Pseudozobellia thermophila</name>
    <dbReference type="NCBI Taxonomy" id="192903"/>
    <lineage>
        <taxon>Bacteria</taxon>
        <taxon>Pseudomonadati</taxon>
        <taxon>Bacteroidota</taxon>
        <taxon>Flavobacteriia</taxon>
        <taxon>Flavobacteriales</taxon>
        <taxon>Flavobacteriaceae</taxon>
        <taxon>Pseudozobellia</taxon>
    </lineage>
</organism>
<dbReference type="Pfam" id="PF06439">
    <property type="entry name" value="3keto-disac_hyd"/>
    <property type="match status" value="2"/>
</dbReference>
<evidence type="ECO:0000313" key="4">
    <source>
        <dbReference type="Proteomes" id="UP000184543"/>
    </source>
</evidence>
<keyword evidence="1" id="KW-0732">Signal</keyword>
<name>A0A1M6KED0_9FLAO</name>
<feature type="domain" description="3-keto-alpha-glucoside-1,2-lyase/3-keto-2-hydroxy-glucal hydratase" evidence="2">
    <location>
        <begin position="251"/>
        <end position="459"/>
    </location>
</feature>
<dbReference type="InterPro" id="IPR010496">
    <property type="entry name" value="AL/BT2_dom"/>
</dbReference>
<dbReference type="OrthoDB" id="9806233at2"/>
<dbReference type="GO" id="GO:0016787">
    <property type="term" value="F:hydrolase activity"/>
    <property type="evidence" value="ECO:0007669"/>
    <property type="project" value="InterPro"/>
</dbReference>
<sequence length="464" mass="52335">MKITEFKRRKFFPGLTMMVLAVLASCGEAVKDDTPWVELFDGKTLNGWTQKGGEANYEVRDGMIVGSTVHDTPNSFLTSDKMYDDFILELEYKVDSTMNSGIQIRSNSFPYYRNGRVHGYQIEIDPSERAWSAGIYDEARRGWLNPLENNPEAQKAFKQNDWNHYRIEAIGDTIQTWINGVPAANLIDDKTSSGFIALQVHSIPKKNKAGTEIMWRNIKILTDSLSKYNRPTPVPPITTKNSLTKSEREKGWKLLWDGKTTEGWRGAKLDEFPDKGWKIEDGVLSVLSSGGEESAAGGDIVTKELYGDFELKVDFKLTEGGNSGIKYFVNTDLNKGPGSSIGLEYQILDDAKHPDAKKGNHEGSRTVASLYDLIKADENKPINPIGEWNTAHIVSKGNHVEHWLNGVKVLEYERRTPEFRKLVAESKYVKWPNFGEGDKGHILLQDHGDLVSFRNVKIRDLSEE</sequence>
<gene>
    <name evidence="3" type="ORF">SAMN04488513_10633</name>
</gene>
<dbReference type="Gene3D" id="2.60.120.560">
    <property type="entry name" value="Exo-inulinase, domain 1"/>
    <property type="match status" value="2"/>
</dbReference>
<feature type="signal peptide" evidence="1">
    <location>
        <begin position="1"/>
        <end position="24"/>
    </location>
</feature>
<evidence type="ECO:0000313" key="3">
    <source>
        <dbReference type="EMBL" id="SHJ57314.1"/>
    </source>
</evidence>
<feature type="chain" id="PRO_5013246237" description="3-keto-alpha-glucoside-1,2-lyase/3-keto-2-hydroxy-glucal hydratase domain-containing protein" evidence="1">
    <location>
        <begin position="25"/>
        <end position="464"/>
    </location>
</feature>
<dbReference type="AlphaFoldDB" id="A0A1M6KED0"/>
<dbReference type="Proteomes" id="UP000184543">
    <property type="component" value="Unassembled WGS sequence"/>
</dbReference>
<feature type="domain" description="3-keto-alpha-glucoside-1,2-lyase/3-keto-2-hydroxy-glucal hydratase" evidence="2">
    <location>
        <begin position="36"/>
        <end position="220"/>
    </location>
</feature>
<dbReference type="EMBL" id="FQYU01000006">
    <property type="protein sequence ID" value="SHJ57314.1"/>
    <property type="molecule type" value="Genomic_DNA"/>
</dbReference>
<dbReference type="STRING" id="192903.SAMN04488513_10633"/>